<accession>A0A1I4MIG2</accession>
<dbReference type="Proteomes" id="UP000199470">
    <property type="component" value="Unassembled WGS sequence"/>
</dbReference>
<dbReference type="EMBL" id="FOTW01000011">
    <property type="protein sequence ID" value="SFM03212.1"/>
    <property type="molecule type" value="Genomic_DNA"/>
</dbReference>
<reference evidence="1 2" key="1">
    <citation type="submission" date="2016-10" db="EMBL/GenBank/DDBJ databases">
        <authorList>
            <person name="de Groot N.N."/>
        </authorList>
    </citation>
    <scope>NUCLEOTIDE SEQUENCE [LARGE SCALE GENOMIC DNA]</scope>
    <source>
        <strain evidence="1 2">ATCC 43154</strain>
    </source>
</reference>
<sequence>MLANRSTVFKAGAQVFDSVAGQFGMADYANRDFICFPSPIAAPPATTWHARNGQNVLRSAVTKRC</sequence>
<organism evidence="1 2">
    <name type="scientific">Rugamonas rubra</name>
    <dbReference type="NCBI Taxonomy" id="758825"/>
    <lineage>
        <taxon>Bacteria</taxon>
        <taxon>Pseudomonadati</taxon>
        <taxon>Pseudomonadota</taxon>
        <taxon>Betaproteobacteria</taxon>
        <taxon>Burkholderiales</taxon>
        <taxon>Oxalobacteraceae</taxon>
        <taxon>Telluria group</taxon>
        <taxon>Rugamonas</taxon>
    </lineage>
</organism>
<protein>
    <submittedName>
        <fullName evidence="1">Uncharacterized protein</fullName>
    </submittedName>
</protein>
<keyword evidence="2" id="KW-1185">Reference proteome</keyword>
<gene>
    <name evidence="1" type="ORF">SAMN02982985_02430</name>
</gene>
<evidence type="ECO:0000313" key="1">
    <source>
        <dbReference type="EMBL" id="SFM03212.1"/>
    </source>
</evidence>
<proteinExistence type="predicted"/>
<dbReference type="AlphaFoldDB" id="A0A1I4MIG2"/>
<name>A0A1I4MIG2_9BURK</name>
<evidence type="ECO:0000313" key="2">
    <source>
        <dbReference type="Proteomes" id="UP000199470"/>
    </source>
</evidence>